<gene>
    <name evidence="1" type="ORF">RJ639_047408</name>
</gene>
<organism evidence="1 2">
    <name type="scientific">Escallonia herrerae</name>
    <dbReference type="NCBI Taxonomy" id="1293975"/>
    <lineage>
        <taxon>Eukaryota</taxon>
        <taxon>Viridiplantae</taxon>
        <taxon>Streptophyta</taxon>
        <taxon>Embryophyta</taxon>
        <taxon>Tracheophyta</taxon>
        <taxon>Spermatophyta</taxon>
        <taxon>Magnoliopsida</taxon>
        <taxon>eudicotyledons</taxon>
        <taxon>Gunneridae</taxon>
        <taxon>Pentapetalae</taxon>
        <taxon>asterids</taxon>
        <taxon>campanulids</taxon>
        <taxon>Escalloniales</taxon>
        <taxon>Escalloniaceae</taxon>
        <taxon>Escallonia</taxon>
    </lineage>
</organism>
<protein>
    <submittedName>
        <fullName evidence="1">Uncharacterized protein</fullName>
    </submittedName>
</protein>
<dbReference type="AlphaFoldDB" id="A0AA88W9Q9"/>
<comment type="caution">
    <text evidence="1">The sequence shown here is derived from an EMBL/GenBank/DDBJ whole genome shotgun (WGS) entry which is preliminary data.</text>
</comment>
<keyword evidence="2" id="KW-1185">Reference proteome</keyword>
<reference evidence="1" key="1">
    <citation type="submission" date="2022-12" db="EMBL/GenBank/DDBJ databases">
        <title>Draft genome assemblies for two species of Escallonia (Escalloniales).</title>
        <authorList>
            <person name="Chanderbali A."/>
            <person name="Dervinis C."/>
            <person name="Anghel I."/>
            <person name="Soltis D."/>
            <person name="Soltis P."/>
            <person name="Zapata F."/>
        </authorList>
    </citation>
    <scope>NUCLEOTIDE SEQUENCE</scope>
    <source>
        <strain evidence="1">UCBG64.0493</strain>
        <tissue evidence="1">Leaf</tissue>
    </source>
</reference>
<dbReference type="Proteomes" id="UP001188597">
    <property type="component" value="Unassembled WGS sequence"/>
</dbReference>
<name>A0AA88W9Q9_9ASTE</name>
<evidence type="ECO:0000313" key="1">
    <source>
        <dbReference type="EMBL" id="KAK3021904.1"/>
    </source>
</evidence>
<sequence>MVAFAPSGAPTMAEVALAAFLPLGKSVRAILSKLSFAVTCYSIWEERNPRVFTGKIYRV</sequence>
<proteinExistence type="predicted"/>
<accession>A0AA88W9Q9</accession>
<dbReference type="EMBL" id="JAVXUP010000738">
    <property type="protein sequence ID" value="KAK3021904.1"/>
    <property type="molecule type" value="Genomic_DNA"/>
</dbReference>
<evidence type="ECO:0000313" key="2">
    <source>
        <dbReference type="Proteomes" id="UP001188597"/>
    </source>
</evidence>